<dbReference type="PANTHER" id="PTHR23346:SF7">
    <property type="entry name" value="STALLED RIBOSOME SENSOR GCN1"/>
    <property type="match status" value="1"/>
</dbReference>
<comment type="caution">
    <text evidence="6">The sequence shown here is derived from an EMBL/GenBank/DDBJ whole genome shotgun (WGS) entry which is preliminary data.</text>
</comment>
<sequence>MDAPGFDSASLRVTSSSTKTRVHVFESSVMAALDDPGLDMAESAADIVTVIFKTVHIYEDRTSQAAVERAIERGLARGQAFTKSFAGTLLQIGEKALKGMGVGLCLKLLRWSCLLMRRCPELFGAKTGFARIAALQAAFLTRLFEGGGPRVKRVARKAFARLLSEVAPAYDHYANVLDAVDSSGYDFCGLVWALLEFAAGKPNRTALMEKHKGVFLELCTKRVLSSRQKPPKSAMGCFRPLLRGLSHEEFATALLPTAVKMLKRNPEVVMEAVGQMVADVSLDMSKYMGDFLPTLFQQARHNDEGTRRSALAVVKNLVLQSSDLDSVSTTVDAARSIFSGSEGKLTVWHQRAGMIGVISTVSEVKGSVKAVAALSAGVCSFLVKAYTEEVNEDVKLAALAALGEWLPRAGPDVPKEVTSFFAQGLKEKESLRRAHLRCLRAAFRNGDLRTKVSQSLVDALIGLVKAGAQKPLQRVDGVYALLLVSLIGAVDTAAEDKLVKEKVWPVVLQKDSPLLSSAVVGKLSAEDCVALAELAEVILLQFSPRLDQNPDGARDLFQLLVFLMTYPLSWDVRRTAIAAANRCHTASAGLSESLLDAYCAWLAVWEERMAAQSCAGGFDSGAEAGGGGGGGGGDSAAIIPAGEILTKALAAIASPATASKPGVAARLLLCAHHQVVVRGKRKGVAWAVVERSLTKRGVSVRSVLVSSASVVCKILLGPAGLTSGGRGGKPQEQAALAALGTAMKFFPAQIYPHLLQALDAMGDRSAHDSLTEREVKIFRTPEGVLSTEDGVYVAEVVRDRNVRHARGRFKLYDDATENDPPPPPPPKEVPRERPSQKSLSSSTKRTAGGGGAKKAVDSGKTAKEEAREAQLAEEAAVRQRIAAIKDRLALVLQALAVSAVSCPRFSHDQLPALADRILPLLKSPIVSDEAFDALKLTATCVAPRLRDHSLDVAAALRLVVVSPDSVLRDLKGSADQQQPARKTKLQEKPVVERVTIGLSAACQDGPVPVATFVFSFPVIEHVLLAPAKTKLHDDLLQVLSLHASPGDNLPRQRMIRVLYHALGCVPLYQERIRHILRELAKGLGDEQVSDALDGLYSSHSHVRAACLDSLEFIPALESGRAPPNSAVASALWMAMHDPDEQNTQAGEDIWDMYGHSLGTDYAQGLTKALSHPNLNVRQAAAGGLAAAMETYPATVAETLSALFSLYIRDVPVGRGDHDPSWEGREGVALALKACAKELTTRDLPAVATFLISRALADLNSDVRYRMVDAGVTIIDVHGKTNVGLLLPIFENYLDKKAADEERYDLVREGVVVFMGALAKHMSPEDPKIGAIVERMLEVLNTPSESVQRAVSNCLPPLMHSPQAKPEELIGRLIKRLLEADRYGERRGAAFGLAGAVKGLGISSLKAYGIMDKLKTGVEDKASAKSREGALFAFECLCEKMGRLFEPYVIHILPLLLASFSDPNVAVREATDAAARGIMAQLSGQGVKLVLPALMRGLEDKAWRTKQGSVQFLGAMAYCAPKQLSQCLPTIVPKLSEVLTDTHPKVQLAAQTALQQVGSVIRNPEIASLVPTLLVSIADPNKHTKTSLDLLLQTTFVNSVDPPSLALLVPVVHRGLRERSADTKKKAAQIVGSMCLLVTEHKDMIPYLDLLLPEVKKVLVDPIPEVRTVAARALGSLIQGMGEERFVDLVPWLLETLKSDTSSVERSGAAQGLSEVLAALGLEYFEARLPDILVNCSHQRASVRDGYLTLFKYLPSAIGPEFQAYLSQVLPAILDGLADENESVRDAALSAGHVLVEHYARSSLPLLLPVVEEGIFNDNWRIRQSSVELLGDLLFKVAGASGKVQLEGGSDDEGASTEAQGRAIIEVLGRNKRNEVLAAVYMVRSDVSLSVRQAALHVWKTVVSNTPRTLKEIMPVLMRTLITSLASTSPERRQVAGRALGELVRKLGDRVLPSIIPILRDGLQDQCGNTRQGVCFGLSEVMASAGRQHLAAYMSDLIPTIRDALCDSEPEVQEAAGQAFSTLYKSAGMHAIDEIVPALLHALEDEHLSGHALGGLKQILSVRTAAVLPHILPKLVKPPITEFNANALAALAEVAGAGLNAHLPTVLPPLIMGMSASGNPDSTRAVKYAAETVVMGVDDEGLDGLITELNKGLGDSQASVRTGAAELTGFFFKSTRLDVEYHVPNLITTLIVMLGDPDKGTVKAAWEALGFVIGTIPIEVLPSYIKCVRDAIQTARDKERRKRKGGAILVPGLCLPNALKPVLPIFHQGVMTGSAEIREQAADGLGELADVTHEDSLKPFIVKITGPLIRIIGDRFPWQVKSAILGTLSIIIGKAGDGLKPFVPPLQTSFVKCLQDGARPVRSRAARALGKLVVLSPRVDPLVSELLSGVHSSEGGVKEAMLAALSRVLLNAGKSVSAPVVAKVGPAVINLLDVEDDEVRGLASRCLGIASPFMADSGYDWLLQSITSVNPSELWTMRHGATMTLASVLRHSAHRVFESSARVSWVTASIRHRTKDDRVPVRVSVAKAIGRLVVFQVMESLSPFSISEMVSLLANLIAEKTSDVRRRAMASVKSIAKARADVLTPYHSVLGPPVGDCLKDGNSPVRVAAERCALHLFQLPRGTEFVQAAQKYMTGLDARRIAKLPEVSDVSDDSEGDDAND</sequence>
<feature type="repeat" description="HEAT" evidence="3">
    <location>
        <begin position="1530"/>
        <end position="1568"/>
    </location>
</feature>
<dbReference type="Pfam" id="PF24984">
    <property type="entry name" value="HEAT_EF3_GNC1"/>
    <property type="match status" value="1"/>
</dbReference>
<dbReference type="Gramene" id="GBG78816">
    <property type="protein sequence ID" value="GBG78816"/>
    <property type="gene ID" value="CBR_g28040"/>
</dbReference>
<feature type="domain" description="TOG" evidence="5">
    <location>
        <begin position="1358"/>
        <end position="1589"/>
    </location>
</feature>
<dbReference type="FunFam" id="1.25.10.10:FF:000162">
    <property type="entry name" value="GCN1, eIF2 alpha kinase activator homolog"/>
    <property type="match status" value="1"/>
</dbReference>
<dbReference type="OrthoDB" id="5148094at2759"/>
<dbReference type="PROSITE" id="PS50077">
    <property type="entry name" value="HEAT_REPEAT"/>
    <property type="match status" value="4"/>
</dbReference>
<organism evidence="6 7">
    <name type="scientific">Chara braunii</name>
    <name type="common">Braun's stonewort</name>
    <dbReference type="NCBI Taxonomy" id="69332"/>
    <lineage>
        <taxon>Eukaryota</taxon>
        <taxon>Viridiplantae</taxon>
        <taxon>Streptophyta</taxon>
        <taxon>Charophyceae</taxon>
        <taxon>Charales</taxon>
        <taxon>Characeae</taxon>
        <taxon>Chara</taxon>
    </lineage>
</organism>
<dbReference type="InterPro" id="IPR021133">
    <property type="entry name" value="HEAT_type_2"/>
</dbReference>
<feature type="region of interest" description="Disordered" evidence="4">
    <location>
        <begin position="808"/>
        <end position="861"/>
    </location>
</feature>
<dbReference type="InterPro" id="IPR016024">
    <property type="entry name" value="ARM-type_fold"/>
</dbReference>
<dbReference type="EMBL" id="BFEA01000304">
    <property type="protein sequence ID" value="GBG78816.1"/>
    <property type="molecule type" value="Genomic_DNA"/>
</dbReference>
<evidence type="ECO:0000256" key="3">
    <source>
        <dbReference type="PROSITE-ProRule" id="PRU00103"/>
    </source>
</evidence>
<evidence type="ECO:0000313" key="6">
    <source>
        <dbReference type="EMBL" id="GBG78816.1"/>
    </source>
</evidence>
<feature type="repeat" description="HEAT" evidence="3">
    <location>
        <begin position="1768"/>
        <end position="1803"/>
    </location>
</feature>
<evidence type="ECO:0000259" key="5">
    <source>
        <dbReference type="SMART" id="SM01349"/>
    </source>
</evidence>
<dbReference type="Proteomes" id="UP000265515">
    <property type="component" value="Unassembled WGS sequence"/>
</dbReference>
<dbReference type="GO" id="GO:0005829">
    <property type="term" value="C:cytosol"/>
    <property type="evidence" value="ECO:0007669"/>
    <property type="project" value="TreeGrafter"/>
</dbReference>
<comment type="similarity">
    <text evidence="1">Belongs to the GCN1 family.</text>
</comment>
<dbReference type="Pfam" id="PF23271">
    <property type="entry name" value="HEAT_GCN1"/>
    <property type="match status" value="1"/>
</dbReference>
<dbReference type="SUPFAM" id="SSF48371">
    <property type="entry name" value="ARM repeat"/>
    <property type="match status" value="3"/>
</dbReference>
<dbReference type="OMA" id="FLFTNWL"/>
<proteinExistence type="inferred from homology"/>
<dbReference type="GO" id="GO:0009627">
    <property type="term" value="P:systemic acquired resistance"/>
    <property type="evidence" value="ECO:0007669"/>
    <property type="project" value="EnsemblPlants"/>
</dbReference>
<keyword evidence="2" id="KW-0677">Repeat</keyword>
<accession>A0A388L950</accession>
<dbReference type="Pfam" id="PF24987">
    <property type="entry name" value="HEAT_EF3_N"/>
    <property type="match status" value="2"/>
</dbReference>
<dbReference type="FunFam" id="1.25.10.10:FF:000096">
    <property type="entry name" value="eIF-2-alpha kinase activator gcn1"/>
    <property type="match status" value="1"/>
</dbReference>
<dbReference type="InterPro" id="IPR056810">
    <property type="entry name" value="GNC1-like_N"/>
</dbReference>
<dbReference type="GO" id="GO:0034198">
    <property type="term" value="P:cellular response to amino acid starvation"/>
    <property type="evidence" value="ECO:0007669"/>
    <property type="project" value="TreeGrafter"/>
</dbReference>
<evidence type="ECO:0000313" key="7">
    <source>
        <dbReference type="Proteomes" id="UP000265515"/>
    </source>
</evidence>
<evidence type="ECO:0000256" key="1">
    <source>
        <dbReference type="ARBA" id="ARBA00007366"/>
    </source>
</evidence>
<dbReference type="InterPro" id="IPR034085">
    <property type="entry name" value="TOG"/>
</dbReference>
<dbReference type="InterPro" id="IPR011989">
    <property type="entry name" value="ARM-like"/>
</dbReference>
<evidence type="ECO:0000256" key="2">
    <source>
        <dbReference type="ARBA" id="ARBA00022737"/>
    </source>
</evidence>
<dbReference type="GO" id="GO:0019887">
    <property type="term" value="F:protein kinase regulator activity"/>
    <property type="evidence" value="ECO:0007669"/>
    <property type="project" value="TreeGrafter"/>
</dbReference>
<evidence type="ECO:0000256" key="4">
    <source>
        <dbReference type="SAM" id="MobiDB-lite"/>
    </source>
</evidence>
<dbReference type="Pfam" id="PF24993">
    <property type="entry name" value="GNC1_N"/>
    <property type="match status" value="1"/>
</dbReference>
<dbReference type="GO" id="GO:0006417">
    <property type="term" value="P:regulation of translation"/>
    <property type="evidence" value="ECO:0007669"/>
    <property type="project" value="TreeGrafter"/>
</dbReference>
<dbReference type="Pfam" id="PF13513">
    <property type="entry name" value="HEAT_EZ"/>
    <property type="match status" value="1"/>
</dbReference>
<feature type="repeat" description="HEAT" evidence="3">
    <location>
        <begin position="1996"/>
        <end position="2033"/>
    </location>
</feature>
<reference evidence="6 7" key="1">
    <citation type="journal article" date="2018" name="Cell">
        <title>The Chara Genome: Secondary Complexity and Implications for Plant Terrestrialization.</title>
        <authorList>
            <person name="Nishiyama T."/>
            <person name="Sakayama H."/>
            <person name="Vries J.D."/>
            <person name="Buschmann H."/>
            <person name="Saint-Marcoux D."/>
            <person name="Ullrich K.K."/>
            <person name="Haas F.B."/>
            <person name="Vanderstraeten L."/>
            <person name="Becker D."/>
            <person name="Lang D."/>
            <person name="Vosolsobe S."/>
            <person name="Rombauts S."/>
            <person name="Wilhelmsson P.K.I."/>
            <person name="Janitza P."/>
            <person name="Kern R."/>
            <person name="Heyl A."/>
            <person name="Rumpler F."/>
            <person name="Villalobos L.I.A.C."/>
            <person name="Clay J.M."/>
            <person name="Skokan R."/>
            <person name="Toyoda A."/>
            <person name="Suzuki Y."/>
            <person name="Kagoshima H."/>
            <person name="Schijlen E."/>
            <person name="Tajeshwar N."/>
            <person name="Catarino B."/>
            <person name="Hetherington A.J."/>
            <person name="Saltykova A."/>
            <person name="Bonnot C."/>
            <person name="Breuninger H."/>
            <person name="Symeonidi A."/>
            <person name="Radhakrishnan G.V."/>
            <person name="Van Nieuwerburgh F."/>
            <person name="Deforce D."/>
            <person name="Chang C."/>
            <person name="Karol K.G."/>
            <person name="Hedrich R."/>
            <person name="Ulvskov P."/>
            <person name="Glockner G."/>
            <person name="Delwiche C.F."/>
            <person name="Petrasek J."/>
            <person name="Van de Peer Y."/>
            <person name="Friml J."/>
            <person name="Beilby M."/>
            <person name="Dolan L."/>
            <person name="Kohara Y."/>
            <person name="Sugano S."/>
            <person name="Fujiyama A."/>
            <person name="Delaux P.-M."/>
            <person name="Quint M."/>
            <person name="TheiBen G."/>
            <person name="Hagemann M."/>
            <person name="Harholt J."/>
            <person name="Dunand C."/>
            <person name="Zachgo S."/>
            <person name="Langdale J."/>
            <person name="Maumus F."/>
            <person name="Straeten D.V.D."/>
            <person name="Gould S.B."/>
            <person name="Rensing S.A."/>
        </authorList>
    </citation>
    <scope>NUCLEOTIDE SEQUENCE [LARGE SCALE GENOMIC DNA]</scope>
    <source>
        <strain evidence="6 7">S276</strain>
    </source>
</reference>
<name>A0A388L950_CHABU</name>
<dbReference type="Gene3D" id="1.25.10.10">
    <property type="entry name" value="Leucine-rich Repeat Variant"/>
    <property type="match status" value="8"/>
</dbReference>
<dbReference type="STRING" id="69332.A0A388L950"/>
<feature type="repeat" description="HEAT" evidence="3">
    <location>
        <begin position="1650"/>
        <end position="1688"/>
    </location>
</feature>
<dbReference type="GO" id="GO:0009682">
    <property type="term" value="P:induced systemic resistance"/>
    <property type="evidence" value="ECO:0007669"/>
    <property type="project" value="EnsemblPlants"/>
</dbReference>
<dbReference type="InterPro" id="IPR057546">
    <property type="entry name" value="HEAT_GCN1"/>
</dbReference>
<dbReference type="SMART" id="SM01349">
    <property type="entry name" value="TOG"/>
    <property type="match status" value="1"/>
</dbReference>
<protein>
    <recommendedName>
        <fullName evidence="5">TOG domain-containing protein</fullName>
    </recommendedName>
</protein>
<gene>
    <name evidence="6" type="ORF">CBR_g28040</name>
</gene>
<keyword evidence="7" id="KW-1185">Reference proteome</keyword>
<dbReference type="PANTHER" id="PTHR23346">
    <property type="entry name" value="TRANSLATIONAL ACTIVATOR GCN1-RELATED"/>
    <property type="match status" value="1"/>
</dbReference>
<dbReference type="Pfam" id="PF25786">
    <property type="entry name" value="HEAT_GCN1_C"/>
    <property type="match status" value="1"/>
</dbReference>